<gene>
    <name evidence="1" type="ORF">HNE05_14400</name>
</gene>
<evidence type="ECO:0008006" key="3">
    <source>
        <dbReference type="Google" id="ProtNLM"/>
    </source>
</evidence>
<dbReference type="EMBL" id="CP053697">
    <property type="protein sequence ID" value="QKE64485.1"/>
    <property type="molecule type" value="Genomic_DNA"/>
</dbReference>
<proteinExistence type="predicted"/>
<protein>
    <recommendedName>
        <fullName evidence="3">MYND finger</fullName>
    </recommendedName>
</protein>
<evidence type="ECO:0000313" key="2">
    <source>
        <dbReference type="Proteomes" id="UP000501379"/>
    </source>
</evidence>
<evidence type="ECO:0000313" key="1">
    <source>
        <dbReference type="EMBL" id="QKE64485.1"/>
    </source>
</evidence>
<dbReference type="RefSeq" id="WP_173209442.1">
    <property type="nucleotide sequence ID" value="NZ_CP053697.2"/>
</dbReference>
<organism evidence="1 2">
    <name type="scientific">Aquipseudomonas campi</name>
    <dbReference type="NCBI Taxonomy" id="2731681"/>
    <lineage>
        <taxon>Bacteria</taxon>
        <taxon>Pseudomonadati</taxon>
        <taxon>Pseudomonadota</taxon>
        <taxon>Gammaproteobacteria</taxon>
        <taxon>Pseudomonadales</taxon>
        <taxon>Pseudomonadaceae</taxon>
        <taxon>Aquipseudomonas</taxon>
    </lineage>
</organism>
<name>A0A6M8G6C0_9GAMM</name>
<sequence>MFRLLFWIALIAAAVWLWRRFNRPASAKPQADTAEPSAPPMVRCAQCGVHVPRDTALADAQRWYCSQAHLEQDAHSGER</sequence>
<keyword evidence="2" id="KW-1185">Reference proteome</keyword>
<dbReference type="Proteomes" id="UP000501379">
    <property type="component" value="Chromosome"/>
</dbReference>
<dbReference type="AlphaFoldDB" id="A0A6M8G6C0"/>
<reference evidence="1" key="1">
    <citation type="submission" date="2020-07" db="EMBL/GenBank/DDBJ databases">
        <title>Nitrate ammonifying Pseudomonas campi sp. nov. isolated from German agricultural grassland.</title>
        <authorList>
            <person name="Timsy T."/>
            <person name="Ulrich A."/>
            <person name="Spanner T."/>
            <person name="Foesel B."/>
            <person name="Kolb S."/>
            <person name="Horn M.A."/>
            <person name="Behrendt U."/>
        </authorList>
    </citation>
    <scope>NUCLEOTIDE SEQUENCE</scope>
    <source>
        <strain evidence="1">S1-A32-2</strain>
    </source>
</reference>
<dbReference type="NCBIfam" id="NF041023">
    <property type="entry name" value="PP0621_fam"/>
    <property type="match status" value="1"/>
</dbReference>
<dbReference type="InterPro" id="IPR049708">
    <property type="entry name" value="PP0621-like"/>
</dbReference>
<dbReference type="KEGG" id="pcam:HNE05_14400"/>
<accession>A0A6M8G6C0</accession>